<dbReference type="InParanoid" id="A0A1Y1WWE7"/>
<dbReference type="PANTHER" id="PTHR31649:SF1">
    <property type="entry name" value="FARNESOIC ACID O-METHYL TRANSFERASE DOMAIN-CONTAINING PROTEIN"/>
    <property type="match status" value="1"/>
</dbReference>
<dbReference type="STRING" id="1314790.A0A1Y1WWE7"/>
<dbReference type="Proteomes" id="UP000193498">
    <property type="component" value="Unassembled WGS sequence"/>
</dbReference>
<accession>A0A1Y1WWE7</accession>
<protein>
    <recommendedName>
        <fullName evidence="3">DUF3421 domain-containing protein</fullName>
    </recommendedName>
</protein>
<reference evidence="1 2" key="1">
    <citation type="submission" date="2016-07" db="EMBL/GenBank/DDBJ databases">
        <title>Pervasive Adenine N6-methylation of Active Genes in Fungi.</title>
        <authorList>
            <consortium name="DOE Joint Genome Institute"/>
            <person name="Mondo S.J."/>
            <person name="Dannebaum R.O."/>
            <person name="Kuo R.C."/>
            <person name="Labutti K."/>
            <person name="Haridas S."/>
            <person name="Kuo A."/>
            <person name="Salamov A."/>
            <person name="Ahrendt S.R."/>
            <person name="Lipzen A."/>
            <person name="Sullivan W."/>
            <person name="Andreopoulos W.B."/>
            <person name="Clum A."/>
            <person name="Lindquist E."/>
            <person name="Daum C."/>
            <person name="Ramamoorthy G.K."/>
            <person name="Gryganskyi A."/>
            <person name="Culley D."/>
            <person name="Magnuson J.K."/>
            <person name="James T.Y."/>
            <person name="O'Malley M.A."/>
            <person name="Stajich J.E."/>
            <person name="Spatafora J.W."/>
            <person name="Visel A."/>
            <person name="Grigoriev I.V."/>
        </authorList>
    </citation>
    <scope>NUCLEOTIDE SEQUENCE [LARGE SCALE GENOMIC DNA]</scope>
    <source>
        <strain evidence="1 2">CBS 931.73</strain>
    </source>
</reference>
<evidence type="ECO:0008006" key="3">
    <source>
        <dbReference type="Google" id="ProtNLM"/>
    </source>
</evidence>
<name>A0A1Y1WWE7_9FUNG</name>
<dbReference type="EMBL" id="MCFE01000858">
    <property type="protein sequence ID" value="ORX77782.1"/>
    <property type="molecule type" value="Genomic_DNA"/>
</dbReference>
<gene>
    <name evidence="1" type="ORF">K493DRAFT_293720</name>
</gene>
<sequence>MPSAQSQSVQWVYAKNGEIPPNAVQGGVEADGQPLYIGRQRYEGGEQIGKVAEHIKGLSIAYGNKEVVIPDYYVLCGDAKQLRWVECSGAATAENYTPLQAGKEADGNELYITKTRYEGGEQVGKSGAHLAEGMAFGIKLHRQLSIIMPSAQSQAVQWVYAKDGQIPPNAVQGGVEADGQPLYIGRQRYEGGEQIGKVAEHIKGLSIAYGKKEVIIHDYYVLCGDAKQLRWVECSGAATAENYTPLQAGKEADGNELYITKTRYEGGEQVGKSGAHLAEGMAFGYGGKAKSSNIYYVLCLA</sequence>
<proteinExistence type="predicted"/>
<dbReference type="SMART" id="SM00696">
    <property type="entry name" value="DM9"/>
    <property type="match status" value="2"/>
</dbReference>
<dbReference type="AlphaFoldDB" id="A0A1Y1WWE7"/>
<organism evidence="1 2">
    <name type="scientific">Basidiobolus meristosporus CBS 931.73</name>
    <dbReference type="NCBI Taxonomy" id="1314790"/>
    <lineage>
        <taxon>Eukaryota</taxon>
        <taxon>Fungi</taxon>
        <taxon>Fungi incertae sedis</taxon>
        <taxon>Zoopagomycota</taxon>
        <taxon>Entomophthoromycotina</taxon>
        <taxon>Basidiobolomycetes</taxon>
        <taxon>Basidiobolales</taxon>
        <taxon>Basidiobolaceae</taxon>
        <taxon>Basidiobolus</taxon>
    </lineage>
</organism>
<dbReference type="InterPro" id="IPR006616">
    <property type="entry name" value="DM9_repeat"/>
</dbReference>
<dbReference type="OrthoDB" id="2148895at2759"/>
<dbReference type="PANTHER" id="PTHR31649">
    <property type="entry name" value="AGAP009604-PA"/>
    <property type="match status" value="1"/>
</dbReference>
<evidence type="ECO:0000313" key="2">
    <source>
        <dbReference type="Proteomes" id="UP000193498"/>
    </source>
</evidence>
<evidence type="ECO:0000313" key="1">
    <source>
        <dbReference type="EMBL" id="ORX77782.1"/>
    </source>
</evidence>
<comment type="caution">
    <text evidence="1">The sequence shown here is derived from an EMBL/GenBank/DDBJ whole genome shotgun (WGS) entry which is preliminary data.</text>
</comment>
<keyword evidence="2" id="KW-1185">Reference proteome</keyword>
<dbReference type="Pfam" id="PF11901">
    <property type="entry name" value="DM9"/>
    <property type="match status" value="2"/>
</dbReference>